<feature type="transmembrane region" description="Helical" evidence="1">
    <location>
        <begin position="77"/>
        <end position="101"/>
    </location>
</feature>
<name>A0A8X6FVS1_TRICU</name>
<dbReference type="AlphaFoldDB" id="A0A8X6FVS1"/>
<reference evidence="2" key="1">
    <citation type="submission" date="2020-07" db="EMBL/GenBank/DDBJ databases">
        <title>Multicomponent nature underlies the extraordinary mechanical properties of spider dragline silk.</title>
        <authorList>
            <person name="Kono N."/>
            <person name="Nakamura H."/>
            <person name="Mori M."/>
            <person name="Yoshida Y."/>
            <person name="Ohtoshi R."/>
            <person name="Malay A.D."/>
            <person name="Moran D.A.P."/>
            <person name="Tomita M."/>
            <person name="Numata K."/>
            <person name="Arakawa K."/>
        </authorList>
    </citation>
    <scope>NUCLEOTIDE SEQUENCE</scope>
</reference>
<organism evidence="2 3">
    <name type="scientific">Trichonephila clavata</name>
    <name type="common">Joro spider</name>
    <name type="synonym">Nephila clavata</name>
    <dbReference type="NCBI Taxonomy" id="2740835"/>
    <lineage>
        <taxon>Eukaryota</taxon>
        <taxon>Metazoa</taxon>
        <taxon>Ecdysozoa</taxon>
        <taxon>Arthropoda</taxon>
        <taxon>Chelicerata</taxon>
        <taxon>Arachnida</taxon>
        <taxon>Araneae</taxon>
        <taxon>Araneomorphae</taxon>
        <taxon>Entelegynae</taxon>
        <taxon>Araneoidea</taxon>
        <taxon>Nephilidae</taxon>
        <taxon>Trichonephila</taxon>
    </lineage>
</organism>
<accession>A0A8X6FVS1</accession>
<evidence type="ECO:0000313" key="3">
    <source>
        <dbReference type="Proteomes" id="UP000887116"/>
    </source>
</evidence>
<dbReference type="Proteomes" id="UP000887116">
    <property type="component" value="Unassembled WGS sequence"/>
</dbReference>
<evidence type="ECO:0000313" key="2">
    <source>
        <dbReference type="EMBL" id="GFQ68248.1"/>
    </source>
</evidence>
<evidence type="ECO:0000256" key="1">
    <source>
        <dbReference type="SAM" id="Phobius"/>
    </source>
</evidence>
<comment type="caution">
    <text evidence="2">The sequence shown here is derived from an EMBL/GenBank/DDBJ whole genome shotgun (WGS) entry which is preliminary data.</text>
</comment>
<keyword evidence="1" id="KW-0472">Membrane</keyword>
<keyword evidence="1" id="KW-1133">Transmembrane helix</keyword>
<protein>
    <submittedName>
        <fullName evidence="2">Uncharacterized protein</fullName>
    </submittedName>
</protein>
<gene>
    <name evidence="2" type="ORF">TNCT_31761</name>
</gene>
<sequence>MEVSLSSYHLSLRQQCNAVAGSNCNGLREFNLTFVRPLTNWAITYGMIRRGSRSAGYLQQCISCCIWQHVNYPSVRFVSGATLCLVNTGLFLVISISAFGVQ</sequence>
<keyword evidence="3" id="KW-1185">Reference proteome</keyword>
<dbReference type="EMBL" id="BMAO01010596">
    <property type="protein sequence ID" value="GFQ68248.1"/>
    <property type="molecule type" value="Genomic_DNA"/>
</dbReference>
<keyword evidence="1" id="KW-0812">Transmembrane</keyword>
<proteinExistence type="predicted"/>